<dbReference type="GO" id="GO:0016020">
    <property type="term" value="C:membrane"/>
    <property type="evidence" value="ECO:0007669"/>
    <property type="project" value="GOC"/>
</dbReference>
<dbReference type="CDD" id="cd06442">
    <property type="entry name" value="DPM1_like"/>
    <property type="match status" value="1"/>
</dbReference>
<dbReference type="GO" id="GO:0004582">
    <property type="term" value="F:dolichyl-phosphate beta-D-mannosyltransferase activity"/>
    <property type="evidence" value="ECO:0007669"/>
    <property type="project" value="InterPro"/>
</dbReference>
<dbReference type="Gene3D" id="3.90.550.10">
    <property type="entry name" value="Spore Coat Polysaccharide Biosynthesis Protein SpsA, Chain A"/>
    <property type="match status" value="1"/>
</dbReference>
<dbReference type="InterPro" id="IPR039528">
    <property type="entry name" value="DPM1-like"/>
</dbReference>
<dbReference type="GO" id="GO:0009247">
    <property type="term" value="P:glycolipid biosynthetic process"/>
    <property type="evidence" value="ECO:0007669"/>
    <property type="project" value="TreeGrafter"/>
</dbReference>
<proteinExistence type="inferred from homology"/>
<gene>
    <name evidence="5" type="ORF">UT14_C0001G0025</name>
</gene>
<feature type="domain" description="Glycosyltransferase 2-like" evidence="4">
    <location>
        <begin position="5"/>
        <end position="169"/>
    </location>
</feature>
<dbReference type="InterPro" id="IPR001173">
    <property type="entry name" value="Glyco_trans_2-like"/>
</dbReference>
<dbReference type="InterPro" id="IPR029044">
    <property type="entry name" value="Nucleotide-diphossugar_trans"/>
</dbReference>
<dbReference type="Proteomes" id="UP000033841">
    <property type="component" value="Unassembled WGS sequence"/>
</dbReference>
<dbReference type="EMBL" id="LBVR01000001">
    <property type="protein sequence ID" value="KKQ92882.1"/>
    <property type="molecule type" value="Genomic_DNA"/>
</dbReference>
<reference evidence="5 6" key="1">
    <citation type="journal article" date="2015" name="Nature">
        <title>rRNA introns, odd ribosomes, and small enigmatic genomes across a large radiation of phyla.</title>
        <authorList>
            <person name="Brown C.T."/>
            <person name="Hug L.A."/>
            <person name="Thomas B.C."/>
            <person name="Sharon I."/>
            <person name="Castelle C.J."/>
            <person name="Singh A."/>
            <person name="Wilkins M.J."/>
            <person name="Williams K.H."/>
            <person name="Banfield J.F."/>
        </authorList>
    </citation>
    <scope>NUCLEOTIDE SEQUENCE [LARGE SCALE GENOMIC DNA]</scope>
</reference>
<dbReference type="PANTHER" id="PTHR43398:SF1">
    <property type="entry name" value="DOLICHOL-PHOSPHATE MANNOSYLTRANSFERASE SUBUNIT 1"/>
    <property type="match status" value="1"/>
</dbReference>
<evidence type="ECO:0000256" key="1">
    <source>
        <dbReference type="ARBA" id="ARBA00006739"/>
    </source>
</evidence>
<organism evidence="5 6">
    <name type="scientific">Candidatus Shapirobacteria bacterium GW2011_GWE1_38_92</name>
    <dbReference type="NCBI Taxonomy" id="1618489"/>
    <lineage>
        <taxon>Bacteria</taxon>
        <taxon>Candidatus Shapironibacteriota</taxon>
    </lineage>
</organism>
<accession>A0A0G0LP74</accession>
<dbReference type="SUPFAM" id="SSF53448">
    <property type="entry name" value="Nucleotide-diphospho-sugar transferases"/>
    <property type="match status" value="1"/>
</dbReference>
<evidence type="ECO:0000256" key="2">
    <source>
        <dbReference type="ARBA" id="ARBA00022676"/>
    </source>
</evidence>
<comment type="caution">
    <text evidence="5">The sequence shown here is derived from an EMBL/GenBank/DDBJ whole genome shotgun (WGS) entry which is preliminary data.</text>
</comment>
<keyword evidence="3 5" id="KW-0808">Transferase</keyword>
<keyword evidence="2" id="KW-0328">Glycosyltransferase</keyword>
<dbReference type="PANTHER" id="PTHR43398">
    <property type="entry name" value="DOLICHOL-PHOSPHATE MANNOSYLTRANSFERASE SUBUNIT 1"/>
    <property type="match status" value="1"/>
</dbReference>
<comment type="similarity">
    <text evidence="1">Belongs to the glycosyltransferase 2 family.</text>
</comment>
<evidence type="ECO:0000256" key="3">
    <source>
        <dbReference type="ARBA" id="ARBA00022679"/>
    </source>
</evidence>
<evidence type="ECO:0000259" key="4">
    <source>
        <dbReference type="Pfam" id="PF00535"/>
    </source>
</evidence>
<protein>
    <submittedName>
        <fullName evidence="5">Glycosyl transferase, family 2</fullName>
    </submittedName>
</protein>
<dbReference type="Pfam" id="PF00535">
    <property type="entry name" value="Glycos_transf_2"/>
    <property type="match status" value="1"/>
</dbReference>
<evidence type="ECO:0000313" key="6">
    <source>
        <dbReference type="Proteomes" id="UP000033841"/>
    </source>
</evidence>
<dbReference type="FunFam" id="3.90.550.10:FF:000122">
    <property type="entry name" value="Dolichol-phosphate mannosyltransferase subunit 1"/>
    <property type="match status" value="1"/>
</dbReference>
<name>A0A0G0LP74_9BACT</name>
<evidence type="ECO:0000313" key="5">
    <source>
        <dbReference type="EMBL" id="KKQ92882.1"/>
    </source>
</evidence>
<dbReference type="AlphaFoldDB" id="A0A0G0LP74"/>
<sequence length="233" mass="26461">MKNIIVLPTYNEKENVALLVKEIFLSLPDIDIMVVDDNSPDGTAAEVENLMIQYANLSILKRPIKDGLGRAYIDGFKKLLVREDIENVITMDSDFSHNPKYLPQMLEEAKSHDLVVGSRYIKGGGITNWELWRRFLSKGGNFYVGMLLGKKINDWSSGFNCIRISALRKINLDGIEFYGYAFLSCLKYFLVKAGAQAKEIPIIFEERRKGKSKMSGSIIREGLIAPWKILFTK</sequence>